<organism evidence="2 3">
    <name type="scientific">Cesiribacter andamanensis AMV16</name>
    <dbReference type="NCBI Taxonomy" id="1279009"/>
    <lineage>
        <taxon>Bacteria</taxon>
        <taxon>Pseudomonadati</taxon>
        <taxon>Bacteroidota</taxon>
        <taxon>Cytophagia</taxon>
        <taxon>Cytophagales</taxon>
        <taxon>Cesiribacteraceae</taxon>
        <taxon>Cesiribacter</taxon>
    </lineage>
</organism>
<dbReference type="OrthoDB" id="852970at2"/>
<dbReference type="RefSeq" id="WP_009193822.1">
    <property type="nucleotide sequence ID" value="NZ_AODQ01000006.1"/>
</dbReference>
<dbReference type="Proteomes" id="UP000011910">
    <property type="component" value="Unassembled WGS sequence"/>
</dbReference>
<evidence type="ECO:0000313" key="3">
    <source>
        <dbReference type="Proteomes" id="UP000011910"/>
    </source>
</evidence>
<protein>
    <submittedName>
        <fullName evidence="2">Uncharacterized protein</fullName>
    </submittedName>
</protein>
<name>M7NB15_9BACT</name>
<proteinExistence type="predicted"/>
<comment type="caution">
    <text evidence="2">The sequence shown here is derived from an EMBL/GenBank/DDBJ whole genome shotgun (WGS) entry which is preliminary data.</text>
</comment>
<accession>M7NB15</accession>
<keyword evidence="3" id="KW-1185">Reference proteome</keyword>
<feature type="signal peptide" evidence="1">
    <location>
        <begin position="1"/>
        <end position="27"/>
    </location>
</feature>
<reference evidence="2 3" key="1">
    <citation type="journal article" date="2013" name="Genome Announc.">
        <title>Draft Genome Sequence of Cesiribacter andamanensis Strain AMV16T, Isolated from a Soil Sample from a Mud Volcano in the Andaman Islands, India.</title>
        <authorList>
            <person name="Shivaji S."/>
            <person name="Ara S."/>
            <person name="Begum Z."/>
            <person name="Srinivas T.N."/>
            <person name="Singh A."/>
            <person name="Kumar Pinnaka A."/>
        </authorList>
    </citation>
    <scope>NUCLEOTIDE SEQUENCE [LARGE SCALE GENOMIC DNA]</scope>
    <source>
        <strain evidence="2 3">AMV16</strain>
    </source>
</reference>
<evidence type="ECO:0000256" key="1">
    <source>
        <dbReference type="SAM" id="SignalP"/>
    </source>
</evidence>
<dbReference type="STRING" id="1279009.ADICEAN_00415"/>
<dbReference type="EMBL" id="AODQ01000006">
    <property type="protein sequence ID" value="EMR04381.1"/>
    <property type="molecule type" value="Genomic_DNA"/>
</dbReference>
<sequence>MRSFSRLHVLLLSLLLSLAGLGRDAHALLVAPADTALEDSLSGELQIKRLADSFGLHQQSEQAVSPLQHLPAPASKLQSAGFGGWMAALEHRLHALGSAYLAQAAGIRPGLDRSTLIFPFHYFW</sequence>
<keyword evidence="1" id="KW-0732">Signal</keyword>
<feature type="chain" id="PRO_5004081884" evidence="1">
    <location>
        <begin position="28"/>
        <end position="124"/>
    </location>
</feature>
<dbReference type="AlphaFoldDB" id="M7NB15"/>
<evidence type="ECO:0000313" key="2">
    <source>
        <dbReference type="EMBL" id="EMR04381.1"/>
    </source>
</evidence>
<gene>
    <name evidence="2" type="ORF">ADICEAN_00415</name>
</gene>